<accession>A0A829X6E3</accession>
<evidence type="ECO:0000313" key="1">
    <source>
        <dbReference type="EMBL" id="GEM16096.1"/>
    </source>
</evidence>
<name>A0A829X6E3_GLUOY</name>
<organism evidence="1 2">
    <name type="scientific">Gluconobacter oxydans NBRC 3293</name>
    <dbReference type="NCBI Taxonomy" id="1315969"/>
    <lineage>
        <taxon>Bacteria</taxon>
        <taxon>Pseudomonadati</taxon>
        <taxon>Pseudomonadota</taxon>
        <taxon>Alphaproteobacteria</taxon>
        <taxon>Acetobacterales</taxon>
        <taxon>Acetobacteraceae</taxon>
        <taxon>Gluconobacter</taxon>
    </lineage>
</organism>
<dbReference type="EMBL" id="BARJ01000003">
    <property type="protein sequence ID" value="GEM16096.1"/>
    <property type="molecule type" value="Genomic_DNA"/>
</dbReference>
<reference evidence="1 2" key="1">
    <citation type="submission" date="2013-04" db="EMBL/GenBank/DDBJ databases">
        <title>Gluconobacter oxydans NBRC 3293 whole genome sequence.</title>
        <authorList>
            <person name="Matsutani M."/>
            <person name="Yakushi T."/>
            <person name="Matsushita K."/>
        </authorList>
    </citation>
    <scope>NUCLEOTIDE SEQUENCE [LARGE SCALE GENOMIC DNA]</scope>
    <source>
        <strain evidence="1 2">NBRC 3293</strain>
    </source>
</reference>
<proteinExistence type="predicted"/>
<dbReference type="AlphaFoldDB" id="A0A829X6E3"/>
<dbReference type="Proteomes" id="UP000484858">
    <property type="component" value="Unassembled WGS sequence"/>
</dbReference>
<evidence type="ECO:0000313" key="2">
    <source>
        <dbReference type="Proteomes" id="UP000484858"/>
    </source>
</evidence>
<gene>
    <name evidence="1" type="ORF">NBRC3293_0593</name>
</gene>
<sequence>MGAPSISHHVHALYIDAAPYDVVCDPLQWHPQQRDQSVNDVSNV</sequence>
<comment type="caution">
    <text evidence="1">The sequence shown here is derived from an EMBL/GenBank/DDBJ whole genome shotgun (WGS) entry which is preliminary data.</text>
</comment>
<protein>
    <submittedName>
        <fullName evidence="1">Uncharacterized protein</fullName>
    </submittedName>
</protein>